<name>A0A8C4NBD9_EPTBU</name>
<evidence type="ECO:0000256" key="7">
    <source>
        <dbReference type="ARBA" id="ARBA00039189"/>
    </source>
</evidence>
<evidence type="ECO:0000256" key="8">
    <source>
        <dbReference type="ARBA" id="ARBA00042130"/>
    </source>
</evidence>
<dbReference type="Gene3D" id="3.40.50.880">
    <property type="match status" value="1"/>
</dbReference>
<evidence type="ECO:0000313" key="12">
    <source>
        <dbReference type="Proteomes" id="UP000694388"/>
    </source>
</evidence>
<reference evidence="11" key="2">
    <citation type="submission" date="2025-09" db="UniProtKB">
        <authorList>
            <consortium name="Ensembl"/>
        </authorList>
    </citation>
    <scope>IDENTIFICATION</scope>
</reference>
<keyword evidence="4" id="KW-0964">Secreted</keyword>
<comment type="similarity">
    <text evidence="3">Belongs to the peptidase C56 family.</text>
</comment>
<dbReference type="InterPro" id="IPR029062">
    <property type="entry name" value="Class_I_gatase-like"/>
</dbReference>
<evidence type="ECO:0000256" key="4">
    <source>
        <dbReference type="ARBA" id="ARBA00022525"/>
    </source>
</evidence>
<dbReference type="Ensembl" id="ENSEBUT00000000343.1">
    <property type="protein sequence ID" value="ENSEBUP00000000053.1"/>
    <property type="gene ID" value="ENSEBUG00000000296.1"/>
</dbReference>
<evidence type="ECO:0000256" key="3">
    <source>
        <dbReference type="ARBA" id="ARBA00008542"/>
    </source>
</evidence>
<dbReference type="SUPFAM" id="SSF52317">
    <property type="entry name" value="Class I glutamine amidotransferase-like"/>
    <property type="match status" value="1"/>
</dbReference>
<reference evidence="11" key="1">
    <citation type="submission" date="2025-08" db="UniProtKB">
        <authorList>
            <consortium name="Ensembl"/>
        </authorList>
    </citation>
    <scope>IDENTIFICATION</scope>
</reference>
<dbReference type="AlphaFoldDB" id="A0A8C4NBD9"/>
<dbReference type="PANTHER" id="PTHR48094">
    <property type="entry name" value="PROTEIN/NUCLEIC ACID DEGLYCASE DJ-1-RELATED"/>
    <property type="match status" value="1"/>
</dbReference>
<evidence type="ECO:0000256" key="6">
    <source>
        <dbReference type="ARBA" id="ARBA00022753"/>
    </source>
</evidence>
<comment type="function">
    <text evidence="10">Component of the FERRY complex (Five-subunit Endosomal Rab5 and RNA/ribosome intermediary). The FERRY complex directly interacts with mRNAs and RAB5A, and functions as a RAB5A effector involved in the localization and the distribution of specific mRNAs most likely by mediating their endosomal transport. The complex recruits mRNAs and ribosomes to early endosomes through direct mRNA-interaction.</text>
</comment>
<dbReference type="GO" id="GO:0019243">
    <property type="term" value="P:methylglyoxal catabolic process to D-lactate via S-lactoyl-glutathione"/>
    <property type="evidence" value="ECO:0007669"/>
    <property type="project" value="TreeGrafter"/>
</dbReference>
<evidence type="ECO:0000256" key="9">
    <source>
        <dbReference type="ARBA" id="ARBA00044823"/>
    </source>
</evidence>
<dbReference type="GeneTree" id="ENSGT00940000165047"/>
<evidence type="ECO:0000313" key="11">
    <source>
        <dbReference type="Ensembl" id="ENSEBUP00000000053.1"/>
    </source>
</evidence>
<evidence type="ECO:0000256" key="1">
    <source>
        <dbReference type="ARBA" id="ARBA00004412"/>
    </source>
</evidence>
<protein>
    <recommendedName>
        <fullName evidence="7">Glutamine amidotransferase-like class 1 domain-containing protein 1</fullName>
    </recommendedName>
    <alternativeName>
        <fullName evidence="9">Ferry endosomal RAB5 effector complex subunit 5</fullName>
    </alternativeName>
    <alternativeName>
        <fullName evidence="8">Parkinson disease 7 domain-containing protein 1</fullName>
    </alternativeName>
</protein>
<comment type="subcellular location">
    <subcellularLocation>
        <location evidence="1">Early endosome</location>
    </subcellularLocation>
    <subcellularLocation>
        <location evidence="2">Secreted</location>
    </subcellularLocation>
</comment>
<keyword evidence="6" id="KW-0967">Endosome</keyword>
<dbReference type="GO" id="GO:0019172">
    <property type="term" value="F:glyoxalase III activity"/>
    <property type="evidence" value="ECO:0007669"/>
    <property type="project" value="TreeGrafter"/>
</dbReference>
<keyword evidence="5" id="KW-0732">Signal</keyword>
<dbReference type="Proteomes" id="UP000694388">
    <property type="component" value="Unplaced"/>
</dbReference>
<evidence type="ECO:0000256" key="2">
    <source>
        <dbReference type="ARBA" id="ARBA00004613"/>
    </source>
</evidence>
<sequence length="234" mass="25622">MFNLHQRCVFSGVSAKCFVEAFSLCTPACVMHIATPGGKQPEYVDQDEASFRWLQDFRTKPFSTPLCLETIDGSRYDALLLPSAQGAMIDLASSQSLARIIRHFVSEQKPLCAVSHGVAALCCAVDEDKSWAFSGYSITGPTVFELVRRADFSTMQLIVEDFARDAGAVFSASQSGVVHVVVDRHVVTGQNEQSTLTAVQNLVLLCGMRKFQRCGEESAVQGPNNRTYPFCPNP</sequence>
<dbReference type="GO" id="GO:0005769">
    <property type="term" value="C:early endosome"/>
    <property type="evidence" value="ECO:0007669"/>
    <property type="project" value="UniProtKB-SubCell"/>
</dbReference>
<dbReference type="InterPro" id="IPR050325">
    <property type="entry name" value="Prot/Nucl_acid_deglycase"/>
</dbReference>
<dbReference type="GO" id="GO:0005576">
    <property type="term" value="C:extracellular region"/>
    <property type="evidence" value="ECO:0007669"/>
    <property type="project" value="UniProtKB-SubCell"/>
</dbReference>
<proteinExistence type="inferred from homology"/>
<evidence type="ECO:0000256" key="10">
    <source>
        <dbReference type="ARBA" id="ARBA00045408"/>
    </source>
</evidence>
<accession>A0A8C4NBD9</accession>
<keyword evidence="12" id="KW-1185">Reference proteome</keyword>
<organism evidence="11 12">
    <name type="scientific">Eptatretus burgeri</name>
    <name type="common">Inshore hagfish</name>
    <dbReference type="NCBI Taxonomy" id="7764"/>
    <lineage>
        <taxon>Eukaryota</taxon>
        <taxon>Metazoa</taxon>
        <taxon>Chordata</taxon>
        <taxon>Craniata</taxon>
        <taxon>Vertebrata</taxon>
        <taxon>Cyclostomata</taxon>
        <taxon>Myxini</taxon>
        <taxon>Myxiniformes</taxon>
        <taxon>Myxinidae</taxon>
        <taxon>Eptatretinae</taxon>
        <taxon>Eptatretus</taxon>
    </lineage>
</organism>
<evidence type="ECO:0000256" key="5">
    <source>
        <dbReference type="ARBA" id="ARBA00022729"/>
    </source>
</evidence>
<dbReference type="PANTHER" id="PTHR48094:SF18">
    <property type="entry name" value="GLUTAMINE AMIDOTRANSFERASE-LIKE CLASS 1 DOMAIN-CONTAINING PROTEIN 1"/>
    <property type="match status" value="1"/>
</dbReference>